<keyword evidence="2" id="KW-1185">Reference proteome</keyword>
<dbReference type="KEGG" id="chu:CHU_1122"/>
<accession>A0A6N4SQ66</accession>
<evidence type="ECO:0000313" key="1">
    <source>
        <dbReference type="EMBL" id="ABG58397.1"/>
    </source>
</evidence>
<proteinExistence type="predicted"/>
<gene>
    <name evidence="1" type="ordered locus">CHU_1122</name>
</gene>
<organism evidence="1 2">
    <name type="scientific">Cytophaga hutchinsonii (strain ATCC 33406 / DSM 1761 / CIP 103989 / NBRC 15051 / NCIMB 9469 / D465)</name>
    <dbReference type="NCBI Taxonomy" id="269798"/>
    <lineage>
        <taxon>Bacteria</taxon>
        <taxon>Pseudomonadati</taxon>
        <taxon>Bacteroidota</taxon>
        <taxon>Cytophagia</taxon>
        <taxon>Cytophagales</taxon>
        <taxon>Cytophagaceae</taxon>
        <taxon>Cytophaga</taxon>
    </lineage>
</organism>
<dbReference type="EMBL" id="CP000383">
    <property type="protein sequence ID" value="ABG58397.1"/>
    <property type="molecule type" value="Genomic_DNA"/>
</dbReference>
<sequence length="242" mass="27645">MFLFLLIHVVSFAQHGKKVVLDFAGQFPVVSLPDTIRYAPHEFDYGYYIPDEQEEYGDDANAHNTDTEDLQIKNDLLFDCQNSVLQKSDSLRIPYELVQDFLLTDSLKNIRYPSDESIDPADASYYFVNRIAASKKNYCLLYEIQHAFSNEKYLCTLSKTGMLIDKIKVASANYSGTSVQGDGFRILWFPDEKSTIFKNLTIYYFTDGIQYETDTGTNKIQAVPDRIYKIDGKGNIQAIAPQ</sequence>
<dbReference type="AlphaFoldDB" id="A0A6N4SQ66"/>
<name>A0A6N4SQ66_CYTH3</name>
<dbReference type="Proteomes" id="UP000001822">
    <property type="component" value="Chromosome"/>
</dbReference>
<reference evidence="1 2" key="1">
    <citation type="journal article" date="2007" name="Appl. Environ. Microbiol.">
        <title>Genome sequence of the cellulolytic gliding bacterium Cytophaga hutchinsonii.</title>
        <authorList>
            <person name="Xie G."/>
            <person name="Bruce D.C."/>
            <person name="Challacombe J.F."/>
            <person name="Chertkov O."/>
            <person name="Detter J.C."/>
            <person name="Gilna P."/>
            <person name="Han C.S."/>
            <person name="Lucas S."/>
            <person name="Misra M."/>
            <person name="Myers G.L."/>
            <person name="Richardson P."/>
            <person name="Tapia R."/>
            <person name="Thayer N."/>
            <person name="Thompson L.S."/>
            <person name="Brettin T.S."/>
            <person name="Henrissat B."/>
            <person name="Wilson D.B."/>
            <person name="McBride M.J."/>
        </authorList>
    </citation>
    <scope>NUCLEOTIDE SEQUENCE [LARGE SCALE GENOMIC DNA]</scope>
    <source>
        <strain evidence="2">ATCC 33406 / DSM 1761 / CIP 103989 / NBRC 15051 / NCIMB 9469 / D465</strain>
    </source>
</reference>
<protein>
    <submittedName>
        <fullName evidence="1">Uncharacterized protein</fullName>
    </submittedName>
</protein>
<dbReference type="RefSeq" id="WP_011584512.1">
    <property type="nucleotide sequence ID" value="NC_008255.1"/>
</dbReference>
<evidence type="ECO:0000313" key="2">
    <source>
        <dbReference type="Proteomes" id="UP000001822"/>
    </source>
</evidence>